<dbReference type="SUPFAM" id="SSF54001">
    <property type="entry name" value="Cysteine proteinases"/>
    <property type="match status" value="1"/>
</dbReference>
<name>A0A161I119_9MICO</name>
<dbReference type="Pfam" id="PF08379">
    <property type="entry name" value="Bact_transglu_N"/>
    <property type="match status" value="1"/>
</dbReference>
<protein>
    <submittedName>
        <fullName evidence="2">Transglutaminase-like superfamily protein</fullName>
    </submittedName>
</protein>
<dbReference type="InterPro" id="IPR013589">
    <property type="entry name" value="Bac_transglu_N"/>
</dbReference>
<dbReference type="AlphaFoldDB" id="A0A161I119"/>
<organism evidence="2 3">
    <name type="scientific">Isoptericola dokdonensis DS-3</name>
    <dbReference type="NCBI Taxonomy" id="1300344"/>
    <lineage>
        <taxon>Bacteria</taxon>
        <taxon>Bacillati</taxon>
        <taxon>Actinomycetota</taxon>
        <taxon>Actinomycetes</taxon>
        <taxon>Micrococcales</taxon>
        <taxon>Promicromonosporaceae</taxon>
        <taxon>Isoptericola</taxon>
    </lineage>
</organism>
<dbReference type="KEGG" id="ido:I598_0218"/>
<evidence type="ECO:0000313" key="2">
    <source>
        <dbReference type="EMBL" id="ANC29809.1"/>
    </source>
</evidence>
<dbReference type="PANTHER" id="PTHR33490:SF6">
    <property type="entry name" value="SLL1049 PROTEIN"/>
    <property type="match status" value="1"/>
</dbReference>
<dbReference type="InterPro" id="IPR038765">
    <property type="entry name" value="Papain-like_cys_pep_sf"/>
</dbReference>
<dbReference type="STRING" id="1300344.I598_0218"/>
<dbReference type="EMBL" id="CP014209">
    <property type="protein sequence ID" value="ANC29809.1"/>
    <property type="molecule type" value="Genomic_DNA"/>
</dbReference>
<keyword evidence="3" id="KW-1185">Reference proteome</keyword>
<gene>
    <name evidence="2" type="ORF">I598_0218</name>
</gene>
<dbReference type="InterPro" id="IPR002931">
    <property type="entry name" value="Transglutaminase-like"/>
</dbReference>
<dbReference type="PANTHER" id="PTHR33490">
    <property type="entry name" value="BLR5614 PROTEIN-RELATED"/>
    <property type="match status" value="1"/>
</dbReference>
<dbReference type="Proteomes" id="UP000076794">
    <property type="component" value="Chromosome"/>
</dbReference>
<dbReference type="SMART" id="SM00460">
    <property type="entry name" value="TGc"/>
    <property type="match status" value="1"/>
</dbReference>
<sequence>MSLVRVVHRTAFTYGSPVTASYNEARMRPVQDDRQQVRSARLTVAPHTWTDTYRDYWGTPVTIFEVLEPHEHLEIVAESTVEVTGSPGAPQDAPDWEALGGGPVLDAYPAFLATTPTTVVPDDVAALALDVASGLGPAEAAEAICGEVRDRLDYVPGVTTVHSPASDAWTSGQGVCQDMAHLAIGALRSVGIPARYVSGYLHPRADAAVGETVVGESHAWLEWWVGRWVAYDPTNRRFAGGDHVVVGRGREYGDVPPLKGVYAGPGASDLEVAVEMTRLA</sequence>
<feature type="domain" description="Transglutaminase-like" evidence="1">
    <location>
        <begin position="168"/>
        <end position="235"/>
    </location>
</feature>
<proteinExistence type="predicted"/>
<dbReference type="Gene3D" id="3.10.620.30">
    <property type="match status" value="1"/>
</dbReference>
<dbReference type="OrthoDB" id="9804023at2"/>
<accession>A0A161I119</accession>
<dbReference type="PATRIC" id="fig|1300344.3.peg.213"/>
<evidence type="ECO:0000313" key="3">
    <source>
        <dbReference type="Proteomes" id="UP000076794"/>
    </source>
</evidence>
<dbReference type="Pfam" id="PF01841">
    <property type="entry name" value="Transglut_core"/>
    <property type="match status" value="1"/>
</dbReference>
<reference evidence="2 3" key="1">
    <citation type="submission" date="2016-01" db="EMBL/GenBank/DDBJ databases">
        <title>Complete genome sequence of a soil Actinobacterium, Isoptericola dokdonensis DS-3.</title>
        <authorList>
            <person name="Kwon S.-K."/>
            <person name="Kim J.F."/>
        </authorList>
    </citation>
    <scope>NUCLEOTIDE SEQUENCE [LARGE SCALE GENOMIC DNA]</scope>
    <source>
        <strain evidence="2 3">DS-3</strain>
    </source>
</reference>
<dbReference type="RefSeq" id="WP_068200525.1">
    <property type="nucleotide sequence ID" value="NZ_CP014209.1"/>
</dbReference>
<evidence type="ECO:0000259" key="1">
    <source>
        <dbReference type="SMART" id="SM00460"/>
    </source>
</evidence>